<feature type="domain" description="General stress protein 17M-like" evidence="2">
    <location>
        <begin position="21"/>
        <end position="88"/>
    </location>
</feature>
<name>A0A645BLS4_9ZZZZ</name>
<keyword evidence="1" id="KW-0472">Membrane</keyword>
<dbReference type="InterPro" id="IPR025889">
    <property type="entry name" value="GSP17M-like_dom"/>
</dbReference>
<evidence type="ECO:0000313" key="3">
    <source>
        <dbReference type="EMBL" id="MPM66078.1"/>
    </source>
</evidence>
<evidence type="ECO:0000256" key="1">
    <source>
        <dbReference type="SAM" id="Phobius"/>
    </source>
</evidence>
<proteinExistence type="predicted"/>
<dbReference type="EMBL" id="VSSQ01020877">
    <property type="protein sequence ID" value="MPM66078.1"/>
    <property type="molecule type" value="Genomic_DNA"/>
</dbReference>
<feature type="transmembrane region" description="Helical" evidence="1">
    <location>
        <begin position="74"/>
        <end position="94"/>
    </location>
</feature>
<dbReference type="AlphaFoldDB" id="A0A645BLS4"/>
<reference evidence="3" key="1">
    <citation type="submission" date="2019-08" db="EMBL/GenBank/DDBJ databases">
        <authorList>
            <person name="Kucharzyk K."/>
            <person name="Murdoch R.W."/>
            <person name="Higgins S."/>
            <person name="Loffler F."/>
        </authorList>
    </citation>
    <scope>NUCLEOTIDE SEQUENCE</scope>
</reference>
<gene>
    <name evidence="3" type="ORF">SDC9_112985</name>
</gene>
<accession>A0A645BLS4</accession>
<dbReference type="Pfam" id="PF11181">
    <property type="entry name" value="YflT"/>
    <property type="match status" value="1"/>
</dbReference>
<protein>
    <recommendedName>
        <fullName evidence="2">General stress protein 17M-like domain-containing protein</fullName>
    </recommendedName>
</protein>
<keyword evidence="1" id="KW-1133">Transmembrane helix</keyword>
<feature type="transmembrane region" description="Helical" evidence="1">
    <location>
        <begin position="100"/>
        <end position="124"/>
    </location>
</feature>
<evidence type="ECO:0000259" key="2">
    <source>
        <dbReference type="Pfam" id="PF11181"/>
    </source>
</evidence>
<comment type="caution">
    <text evidence="3">The sequence shown here is derived from an EMBL/GenBank/DDBJ whole genome shotgun (WGS) entry which is preliminary data.</text>
</comment>
<organism evidence="3">
    <name type="scientific">bioreactor metagenome</name>
    <dbReference type="NCBI Taxonomy" id="1076179"/>
    <lineage>
        <taxon>unclassified sequences</taxon>
        <taxon>metagenomes</taxon>
        <taxon>ecological metagenomes</taxon>
    </lineage>
</organism>
<sequence>MSLPDPSGRLGSPFELQFPQLLGTYGTYEEAQRAVDYLSDHHFPVQNLAIVGTDLRSVERVTGRRDWATVVNRGLANGLSIGLLFGIMAMIFYPPQSNPYMLAAIGVGVGVVISVVFALIGYAFTRGRRDFTSITQTFATRYEVLCEHKVVMKARELLAEMPAGRRQEFRGPFA</sequence>
<keyword evidence="1" id="KW-0812">Transmembrane</keyword>